<feature type="transmembrane region" description="Helical" evidence="12">
    <location>
        <begin position="379"/>
        <end position="399"/>
    </location>
</feature>
<keyword evidence="14" id="KW-1185">Reference proteome</keyword>
<feature type="transmembrane region" description="Helical" evidence="12">
    <location>
        <begin position="50"/>
        <end position="69"/>
    </location>
</feature>
<dbReference type="CDD" id="cd11492">
    <property type="entry name" value="SLC5sbd_NIS-SMVT"/>
    <property type="match status" value="1"/>
</dbReference>
<evidence type="ECO:0000256" key="6">
    <source>
        <dbReference type="ARBA" id="ARBA00022989"/>
    </source>
</evidence>
<dbReference type="GO" id="GO:0006814">
    <property type="term" value="P:sodium ion transport"/>
    <property type="evidence" value="ECO:0007669"/>
    <property type="project" value="UniProtKB-KW"/>
</dbReference>
<dbReference type="InterPro" id="IPR038377">
    <property type="entry name" value="Na/Glc_symporter_sf"/>
</dbReference>
<feature type="transmembrane region" description="Helical" evidence="12">
    <location>
        <begin position="276"/>
        <end position="298"/>
    </location>
</feature>
<evidence type="ECO:0000313" key="13">
    <source>
        <dbReference type="EMBL" id="KAK5642188.1"/>
    </source>
</evidence>
<dbReference type="Proteomes" id="UP001329430">
    <property type="component" value="Chromosome 6"/>
</dbReference>
<organism evidence="13 14">
    <name type="scientific">Pyrocoelia pectoralis</name>
    <dbReference type="NCBI Taxonomy" id="417401"/>
    <lineage>
        <taxon>Eukaryota</taxon>
        <taxon>Metazoa</taxon>
        <taxon>Ecdysozoa</taxon>
        <taxon>Arthropoda</taxon>
        <taxon>Hexapoda</taxon>
        <taxon>Insecta</taxon>
        <taxon>Pterygota</taxon>
        <taxon>Neoptera</taxon>
        <taxon>Endopterygota</taxon>
        <taxon>Coleoptera</taxon>
        <taxon>Polyphaga</taxon>
        <taxon>Elateriformia</taxon>
        <taxon>Elateroidea</taxon>
        <taxon>Lampyridae</taxon>
        <taxon>Lampyrinae</taxon>
        <taxon>Pyrocoelia</taxon>
    </lineage>
</organism>
<comment type="subcellular location">
    <subcellularLocation>
        <location evidence="1">Cell membrane</location>
        <topology evidence="1">Multi-pass membrane protein</topology>
    </subcellularLocation>
</comment>
<accession>A0AAN7ZK49</accession>
<evidence type="ECO:0000256" key="2">
    <source>
        <dbReference type="ARBA" id="ARBA00006434"/>
    </source>
</evidence>
<keyword evidence="8" id="KW-0406">Ion transport</keyword>
<keyword evidence="5 12" id="KW-0812">Transmembrane</keyword>
<keyword evidence="7" id="KW-0915">Sodium</keyword>
<dbReference type="AlphaFoldDB" id="A0AAN7ZK49"/>
<evidence type="ECO:0000256" key="7">
    <source>
        <dbReference type="ARBA" id="ARBA00023053"/>
    </source>
</evidence>
<sequence>MSQLTFSWFDYALFFGMLALSVIIGIYFGFVDRGKQTKKEYVLGGKNMDVLPISVSLIASQISGITLLSVPADIYKYGSNYIWLCLSIPIACVIHNYIFLPLFFQLQLTSIYEYLSLRFDKRVELIGSFLFILSTFLHNPIVIYIPALALAQATDIGLYSTIISVCIICTFYTTVGGFKAVVWTDVLQCIGMFGSIGAVVYLGAKSVGGFSEVFRTALRGDRMDLFELKIDPMVRDGFWPVIVGGSIQYVTYICFNQGYMQKFLAIRTLQKAKRALLIYCIGVIGTIAASVLTGNILYTKYYDCDPFLTKKIKRSDQLLPHFVIEISKNLPGLPGIFIAGVFSAALSTFSASLNTAASAIYQDFILPYSSSIGKERESVILKIIVIICGVICTVLALFVNKVSGVLSFSIALNSIVGGPLLGIFILGTMFPSANSKGAFYGCISGLIFLSWIVIGNQWYLSQDVFAKPISASACSNSSTVTKVIREVPFVLYRISFWYNTLIGSIVVIVVGLAVSSFTKDQSRLVNSSLLYNIKYKLFK</sequence>
<keyword evidence="6 12" id="KW-1133">Transmembrane helix</keyword>
<feature type="transmembrane region" description="Helical" evidence="12">
    <location>
        <begin position="125"/>
        <end position="150"/>
    </location>
</feature>
<comment type="similarity">
    <text evidence="2 11">Belongs to the sodium:solute symporter (SSF) (TC 2.A.21) family.</text>
</comment>
<dbReference type="NCBIfam" id="TIGR00813">
    <property type="entry name" value="sss"/>
    <property type="match status" value="1"/>
</dbReference>
<evidence type="ECO:0000256" key="9">
    <source>
        <dbReference type="ARBA" id="ARBA00023136"/>
    </source>
</evidence>
<feature type="transmembrane region" description="Helical" evidence="12">
    <location>
        <begin position="496"/>
        <end position="514"/>
    </location>
</feature>
<evidence type="ECO:0000313" key="14">
    <source>
        <dbReference type="Proteomes" id="UP001329430"/>
    </source>
</evidence>
<keyword evidence="10" id="KW-0739">Sodium transport</keyword>
<protein>
    <submittedName>
        <fullName evidence="13">Uncharacterized protein</fullName>
    </submittedName>
</protein>
<dbReference type="GO" id="GO:0015293">
    <property type="term" value="F:symporter activity"/>
    <property type="evidence" value="ECO:0007669"/>
    <property type="project" value="TreeGrafter"/>
</dbReference>
<proteinExistence type="inferred from homology"/>
<feature type="transmembrane region" description="Helical" evidence="12">
    <location>
        <begin position="81"/>
        <end position="104"/>
    </location>
</feature>
<dbReference type="Gene3D" id="1.20.1730.10">
    <property type="entry name" value="Sodium/glucose cotransporter"/>
    <property type="match status" value="1"/>
</dbReference>
<feature type="transmembrane region" description="Helical" evidence="12">
    <location>
        <begin position="156"/>
        <end position="175"/>
    </location>
</feature>
<evidence type="ECO:0000256" key="5">
    <source>
        <dbReference type="ARBA" id="ARBA00022692"/>
    </source>
</evidence>
<keyword evidence="4" id="KW-1003">Cell membrane</keyword>
<feature type="transmembrane region" description="Helical" evidence="12">
    <location>
        <begin position="405"/>
        <end position="426"/>
    </location>
</feature>
<dbReference type="GO" id="GO:0005886">
    <property type="term" value="C:plasma membrane"/>
    <property type="evidence" value="ECO:0007669"/>
    <property type="project" value="UniProtKB-SubCell"/>
</dbReference>
<keyword evidence="9 12" id="KW-0472">Membrane</keyword>
<evidence type="ECO:0000256" key="8">
    <source>
        <dbReference type="ARBA" id="ARBA00023065"/>
    </source>
</evidence>
<dbReference type="InterPro" id="IPR051163">
    <property type="entry name" value="Sodium:Solute_Symporter_SSF"/>
</dbReference>
<feature type="transmembrane region" description="Helical" evidence="12">
    <location>
        <begin position="237"/>
        <end position="255"/>
    </location>
</feature>
<feature type="transmembrane region" description="Helical" evidence="12">
    <location>
        <begin position="336"/>
        <end position="359"/>
    </location>
</feature>
<feature type="transmembrane region" description="Helical" evidence="12">
    <location>
        <begin position="438"/>
        <end position="460"/>
    </location>
</feature>
<evidence type="ECO:0000256" key="3">
    <source>
        <dbReference type="ARBA" id="ARBA00022448"/>
    </source>
</evidence>
<dbReference type="PROSITE" id="PS50283">
    <property type="entry name" value="NA_SOLUT_SYMP_3"/>
    <property type="match status" value="1"/>
</dbReference>
<dbReference type="EMBL" id="JAVRBK010000006">
    <property type="protein sequence ID" value="KAK5642188.1"/>
    <property type="molecule type" value="Genomic_DNA"/>
</dbReference>
<evidence type="ECO:0000256" key="11">
    <source>
        <dbReference type="RuleBase" id="RU362091"/>
    </source>
</evidence>
<reference evidence="13 14" key="1">
    <citation type="journal article" date="2024" name="Insects">
        <title>An Improved Chromosome-Level Genome Assembly of the Firefly Pyrocoelia pectoralis.</title>
        <authorList>
            <person name="Fu X."/>
            <person name="Meyer-Rochow V.B."/>
            <person name="Ballantyne L."/>
            <person name="Zhu X."/>
        </authorList>
    </citation>
    <scope>NUCLEOTIDE SEQUENCE [LARGE SCALE GENOMIC DNA]</scope>
    <source>
        <strain evidence="13">XCY_ONT2</strain>
    </source>
</reference>
<dbReference type="InterPro" id="IPR001734">
    <property type="entry name" value="Na/solute_symporter"/>
</dbReference>
<evidence type="ECO:0000256" key="12">
    <source>
        <dbReference type="SAM" id="Phobius"/>
    </source>
</evidence>
<name>A0AAN7ZK49_9COLE</name>
<keyword evidence="3" id="KW-0813">Transport</keyword>
<dbReference type="Pfam" id="PF00474">
    <property type="entry name" value="SSF"/>
    <property type="match status" value="1"/>
</dbReference>
<dbReference type="PANTHER" id="PTHR42985:SF21">
    <property type="entry name" value="SODIUM-DEPENDENT MULTIVITAMIN TRANSPORTER-LIKE PROTEIN"/>
    <property type="match status" value="1"/>
</dbReference>
<evidence type="ECO:0000256" key="1">
    <source>
        <dbReference type="ARBA" id="ARBA00004651"/>
    </source>
</evidence>
<gene>
    <name evidence="13" type="ORF">RI129_008355</name>
</gene>
<dbReference type="PANTHER" id="PTHR42985">
    <property type="entry name" value="SODIUM-COUPLED MONOCARBOXYLATE TRANSPORTER"/>
    <property type="match status" value="1"/>
</dbReference>
<comment type="caution">
    <text evidence="13">The sequence shown here is derived from an EMBL/GenBank/DDBJ whole genome shotgun (WGS) entry which is preliminary data.</text>
</comment>
<evidence type="ECO:0000256" key="4">
    <source>
        <dbReference type="ARBA" id="ARBA00022475"/>
    </source>
</evidence>
<evidence type="ECO:0000256" key="10">
    <source>
        <dbReference type="ARBA" id="ARBA00023201"/>
    </source>
</evidence>
<feature type="transmembrane region" description="Helical" evidence="12">
    <location>
        <begin position="12"/>
        <end position="30"/>
    </location>
</feature>
<feature type="transmembrane region" description="Helical" evidence="12">
    <location>
        <begin position="182"/>
        <end position="204"/>
    </location>
</feature>